<name>A0A4Z1G7D2_9HELO</name>
<sequence length="520" mass="60154">MKSYLPLELWILLADQRLPKKTLITLCLTSKTLNEVFRPALYREIVLPEFADIGGLQWNYQQLWAISQLPVETHLRHTRRLDPNFVVWRIRACLSRCLDNMTNLESCSISTVPGFAAYFHLNKIRDIYLDLPKNTPQFQSFHQWPNLPNFRNLYSLDLRGLRGDLDVLGTSIAGILFNDGMPTVTALGLDLEGLEGSDTTNNLFLDIFAEFDALRRAIGKPDLRLNLRDLILGKGMYNQSAAMDDQYDYKQWRLSKLLDVTKLRTLRLLNEPCIDGNYWVPYETIHLELFDGVTALQRFSVEFVCQEVVKLLHHLIMMKDSSNQATLREFQATLDSTIQSRAPGSSSLCETLALIMQFEWRQLLISGEESCMNQIYEASWDELSYQWKELGISWINWDQHRDTLLQLSKLRILMFSYATVTISGKRLQVTTCKKDAFSLAKRIFTAFQEHAKKQKRDSNLRYVGIDKWVFTSLWLPSSELNDGNTGAEVVQLDNEEARTFDFVRMNQGLVTGKYRLGRSW</sequence>
<accession>A0A4Z1G7D2</accession>
<gene>
    <name evidence="1" type="ORF">BPAE_0008g00630</name>
</gene>
<proteinExistence type="predicted"/>
<dbReference type="AlphaFoldDB" id="A0A4Z1G7D2"/>
<evidence type="ECO:0000313" key="2">
    <source>
        <dbReference type="Proteomes" id="UP000297910"/>
    </source>
</evidence>
<reference evidence="1 2" key="1">
    <citation type="submission" date="2017-12" db="EMBL/GenBank/DDBJ databases">
        <title>Comparative genomics of Botrytis spp.</title>
        <authorList>
            <person name="Valero-Jimenez C.A."/>
            <person name="Tapia P."/>
            <person name="Veloso J."/>
            <person name="Silva-Moreno E."/>
            <person name="Staats M."/>
            <person name="Valdes J.H."/>
            <person name="Van Kan J.A.L."/>
        </authorList>
    </citation>
    <scope>NUCLEOTIDE SEQUENCE [LARGE SCALE GENOMIC DNA]</scope>
    <source>
        <strain evidence="1 2">Bp0003</strain>
    </source>
</reference>
<organism evidence="1 2">
    <name type="scientific">Botrytis paeoniae</name>
    <dbReference type="NCBI Taxonomy" id="278948"/>
    <lineage>
        <taxon>Eukaryota</taxon>
        <taxon>Fungi</taxon>
        <taxon>Dikarya</taxon>
        <taxon>Ascomycota</taxon>
        <taxon>Pezizomycotina</taxon>
        <taxon>Leotiomycetes</taxon>
        <taxon>Helotiales</taxon>
        <taxon>Sclerotiniaceae</taxon>
        <taxon>Botrytis</taxon>
    </lineage>
</organism>
<dbReference type="EMBL" id="PQXI01000008">
    <property type="protein sequence ID" value="TGO30071.1"/>
    <property type="molecule type" value="Genomic_DNA"/>
</dbReference>
<keyword evidence="2" id="KW-1185">Reference proteome</keyword>
<dbReference type="Proteomes" id="UP000297910">
    <property type="component" value="Unassembled WGS sequence"/>
</dbReference>
<protein>
    <submittedName>
        <fullName evidence="1">Uncharacterized protein</fullName>
    </submittedName>
</protein>
<evidence type="ECO:0000313" key="1">
    <source>
        <dbReference type="EMBL" id="TGO30071.1"/>
    </source>
</evidence>
<comment type="caution">
    <text evidence="1">The sequence shown here is derived from an EMBL/GenBank/DDBJ whole genome shotgun (WGS) entry which is preliminary data.</text>
</comment>